<feature type="compositionally biased region" description="Basic residues" evidence="2">
    <location>
        <begin position="59"/>
        <end position="76"/>
    </location>
</feature>
<comment type="caution">
    <text evidence="3">The sequence shown here is derived from an EMBL/GenBank/DDBJ whole genome shotgun (WGS) entry which is preliminary data.</text>
</comment>
<name>A0A4Y9YET2_9AGAM</name>
<sequence>MSVVHLFVDKRARILLLLRIWCTPPRGTSSRHIQSPKAMSTSPPPTGHPHLSANVSLAQRRRHTSEHPKVYRRTRSAKGLPKRDLEQDVAAQVELLRRKNNEVFASCFREADNLWEGLEENKRRHQQLSDGIEEFKRDNIEIAQEQHAYKIMVGALAQELEVGREVVAQSGRHVKATTQQLNTTAQVIEADRKQVAEVTQQLQKGKQEVDQCKQLVGECRQGVKDIGRRTNAYSEHHRFLRREARKVRDETRNQHS</sequence>
<dbReference type="EMBL" id="SEOQ01000540">
    <property type="protein sequence ID" value="TFY60855.1"/>
    <property type="molecule type" value="Genomic_DNA"/>
</dbReference>
<reference evidence="3 4" key="1">
    <citation type="submission" date="2019-02" db="EMBL/GenBank/DDBJ databases">
        <title>Genome sequencing of the rare red list fungi Dentipellis fragilis.</title>
        <authorList>
            <person name="Buettner E."/>
            <person name="Kellner H."/>
        </authorList>
    </citation>
    <scope>NUCLEOTIDE SEQUENCE [LARGE SCALE GENOMIC DNA]</scope>
    <source>
        <strain evidence="3 4">DSM 105465</strain>
    </source>
</reference>
<protein>
    <submittedName>
        <fullName evidence="3">Uncharacterized protein</fullName>
    </submittedName>
</protein>
<keyword evidence="4" id="KW-1185">Reference proteome</keyword>
<evidence type="ECO:0000313" key="4">
    <source>
        <dbReference type="Proteomes" id="UP000298327"/>
    </source>
</evidence>
<evidence type="ECO:0000313" key="3">
    <source>
        <dbReference type="EMBL" id="TFY60855.1"/>
    </source>
</evidence>
<dbReference type="Proteomes" id="UP000298327">
    <property type="component" value="Unassembled WGS sequence"/>
</dbReference>
<gene>
    <name evidence="3" type="ORF">EVG20_g7272</name>
</gene>
<organism evidence="3 4">
    <name type="scientific">Dentipellis fragilis</name>
    <dbReference type="NCBI Taxonomy" id="205917"/>
    <lineage>
        <taxon>Eukaryota</taxon>
        <taxon>Fungi</taxon>
        <taxon>Dikarya</taxon>
        <taxon>Basidiomycota</taxon>
        <taxon>Agaricomycotina</taxon>
        <taxon>Agaricomycetes</taxon>
        <taxon>Russulales</taxon>
        <taxon>Hericiaceae</taxon>
        <taxon>Dentipellis</taxon>
    </lineage>
</organism>
<dbReference type="AlphaFoldDB" id="A0A4Y9YET2"/>
<evidence type="ECO:0000256" key="2">
    <source>
        <dbReference type="SAM" id="MobiDB-lite"/>
    </source>
</evidence>
<evidence type="ECO:0000256" key="1">
    <source>
        <dbReference type="SAM" id="Coils"/>
    </source>
</evidence>
<feature type="coiled-coil region" evidence="1">
    <location>
        <begin position="188"/>
        <end position="215"/>
    </location>
</feature>
<feature type="compositionally biased region" description="Polar residues" evidence="2">
    <location>
        <begin position="26"/>
        <end position="41"/>
    </location>
</feature>
<feature type="region of interest" description="Disordered" evidence="2">
    <location>
        <begin position="26"/>
        <end position="84"/>
    </location>
</feature>
<dbReference type="OrthoDB" id="10477849at2759"/>
<accession>A0A4Y9YET2</accession>
<keyword evidence="1" id="KW-0175">Coiled coil</keyword>
<proteinExistence type="predicted"/>